<dbReference type="PANTHER" id="PTHR16156">
    <property type="entry name" value="AFTIPHILIN A-RELATED"/>
    <property type="match status" value="1"/>
</dbReference>
<feature type="region of interest" description="Disordered" evidence="1">
    <location>
        <begin position="42"/>
        <end position="79"/>
    </location>
</feature>
<dbReference type="Pfam" id="PF15045">
    <property type="entry name" value="Clathrin_bdg"/>
    <property type="match status" value="1"/>
</dbReference>
<dbReference type="GO" id="GO:0032588">
    <property type="term" value="C:trans-Golgi network membrane"/>
    <property type="evidence" value="ECO:0007669"/>
    <property type="project" value="InterPro"/>
</dbReference>
<feature type="region of interest" description="Disordered" evidence="1">
    <location>
        <begin position="1"/>
        <end position="27"/>
    </location>
</feature>
<sequence length="917" mass="103643">MSFYQEFDTPPPLNLDYDDENSSKLEDADFNSDIDNEIIETSEIPGIPQHHFYSSSPPPDDDYFANDSNDDLPPVDDFSTSLDCDEIVKTEETIVKNEVEIKQIDEKQKINVDESVTHISTEIVESAQEPIKIESLKTSVNENDDDNSDKLNYECFKAEDINKSETTYANSETFKVQDAEQEEEEFQFESFKATTVTTSTNELSKDHFESFKEKGFNESDEFIFESFQGVSDIKECPEEEKEKVEQFQFNEPISLHQEDNYIHFEADFSNFEAAFPIQETTSTNMQINHSIQSNQESSSISRQIMLEVDDDDDDDFGDFSDFTQATTTIVTKTENESQPSILTTKPDIGKIIDQSFPYEKIEGEEEELQQQQQKDVAKVLNLHLDNLMKYLKDIDVTLALNYDYKDSCTHNLLVKALGIDRRNILFGPKWNSASSSNVPRFASDLSFNPLQPQKSSSIVTVSDKQNVKDVETSKQLQQQSQPDIIPEVEFDWNGAGLKNPLDAKQAKPVDELIATKINSEVFDNDFTSKSEKVSAINQEEVVKHVWQDESFDISTNHVVVRERVIKLPETHIFTPIKSVSPVAISKDIPLDENKSEKTSIYVKEYHDVEYSLEPKFKNEPENDFDEFQSAVVVDESIKNVNSKLDILVPQNVFKSTKILQPESATKPQINSDFLIPQKVNCTSTQKETIEQITSDDFDFTEFQAAPCVVNQQPIVTTTTPPKEKEKVNSITLSPMHLVNSYNKTNNGQSENKTKYLNNAISTGESNCDDDWSDFVSSTTTTINAPSRNNDWSDFVSVPIVKPSIPNSSQFPSKPNFSSWNQPISSSSSTSKSYAVNHTTSFLSSYHPTDIGERKGTNKPMNITNNFNYGVDQCDKSYQHGMSNGISTILPDLQFAIPNNLINLSRANTSSTSNSGKK</sequence>
<dbReference type="Proteomes" id="UP001107558">
    <property type="component" value="Chromosome 3"/>
</dbReference>
<dbReference type="EMBL" id="JADBJN010000003">
    <property type="protein sequence ID" value="KAG5670430.1"/>
    <property type="molecule type" value="Genomic_DNA"/>
</dbReference>
<reference evidence="3" key="1">
    <citation type="submission" date="2021-03" db="EMBL/GenBank/DDBJ databases">
        <title>Chromosome level genome of the anhydrobiotic midge Polypedilum vanderplanki.</title>
        <authorList>
            <person name="Yoshida Y."/>
            <person name="Kikawada T."/>
            <person name="Gusev O."/>
        </authorList>
    </citation>
    <scope>NUCLEOTIDE SEQUENCE</scope>
    <source>
        <strain evidence="3">NIAS01</strain>
        <tissue evidence="3">Whole body or cell culture</tissue>
    </source>
</reference>
<gene>
    <name evidence="3" type="ORF">PVAND_000695</name>
</gene>
<keyword evidence="4" id="KW-1185">Reference proteome</keyword>
<evidence type="ECO:0000259" key="2">
    <source>
        <dbReference type="Pfam" id="PF15045"/>
    </source>
</evidence>
<name>A0A9J6BM24_POLVA</name>
<evidence type="ECO:0000313" key="3">
    <source>
        <dbReference type="EMBL" id="KAG5670430.1"/>
    </source>
</evidence>
<feature type="compositionally biased region" description="Acidic residues" evidence="1">
    <location>
        <begin position="59"/>
        <end position="74"/>
    </location>
</feature>
<comment type="caution">
    <text evidence="3">The sequence shown here is derived from an EMBL/GenBank/DDBJ whole genome shotgun (WGS) entry which is preliminary data.</text>
</comment>
<dbReference type="PANTHER" id="PTHR16156:SF10">
    <property type="entry name" value="AFTIPHILIN-RELATED"/>
    <property type="match status" value="1"/>
</dbReference>
<feature type="domain" description="Aftiphilin clathrin-binding box" evidence="2">
    <location>
        <begin position="386"/>
        <end position="456"/>
    </location>
</feature>
<dbReference type="InterPro" id="IPR046359">
    <property type="entry name" value="Aftin-like"/>
</dbReference>
<evidence type="ECO:0000256" key="1">
    <source>
        <dbReference type="SAM" id="MobiDB-lite"/>
    </source>
</evidence>
<accession>A0A9J6BM24</accession>
<evidence type="ECO:0000313" key="4">
    <source>
        <dbReference type="Proteomes" id="UP001107558"/>
    </source>
</evidence>
<dbReference type="OrthoDB" id="7790756at2759"/>
<protein>
    <recommendedName>
        <fullName evidence="2">Aftiphilin clathrin-binding box domain-containing protein</fullName>
    </recommendedName>
</protein>
<dbReference type="AlphaFoldDB" id="A0A9J6BM24"/>
<proteinExistence type="predicted"/>
<dbReference type="GO" id="GO:0030276">
    <property type="term" value="F:clathrin binding"/>
    <property type="evidence" value="ECO:0007669"/>
    <property type="project" value="InterPro"/>
</dbReference>
<dbReference type="GO" id="GO:0030121">
    <property type="term" value="C:AP-1 adaptor complex"/>
    <property type="evidence" value="ECO:0007669"/>
    <property type="project" value="TreeGrafter"/>
</dbReference>
<dbReference type="InterPro" id="IPR029205">
    <property type="entry name" value="Clathrin-bd"/>
</dbReference>
<organism evidence="3 4">
    <name type="scientific">Polypedilum vanderplanki</name>
    <name type="common">Sleeping chironomid midge</name>
    <dbReference type="NCBI Taxonomy" id="319348"/>
    <lineage>
        <taxon>Eukaryota</taxon>
        <taxon>Metazoa</taxon>
        <taxon>Ecdysozoa</taxon>
        <taxon>Arthropoda</taxon>
        <taxon>Hexapoda</taxon>
        <taxon>Insecta</taxon>
        <taxon>Pterygota</taxon>
        <taxon>Neoptera</taxon>
        <taxon>Endopterygota</taxon>
        <taxon>Diptera</taxon>
        <taxon>Nematocera</taxon>
        <taxon>Chironomoidea</taxon>
        <taxon>Chironomidae</taxon>
        <taxon>Chironominae</taxon>
        <taxon>Polypedilum</taxon>
        <taxon>Polypedilum</taxon>
    </lineage>
</organism>